<dbReference type="STRING" id="1265313.HRUBRA_02720"/>
<dbReference type="AlphaFoldDB" id="A0A095VMN3"/>
<dbReference type="HOGENOM" id="CLU_1183881_0_0_6"/>
<gene>
    <name evidence="2" type="ORF">HRUBRA_02720</name>
</gene>
<dbReference type="RefSeq" id="WP_035514152.1">
    <property type="nucleotide sequence ID" value="NZ_KN234747.1"/>
</dbReference>
<dbReference type="Proteomes" id="UP000029640">
    <property type="component" value="Unassembled WGS sequence"/>
</dbReference>
<evidence type="ECO:0000313" key="2">
    <source>
        <dbReference type="EMBL" id="KGE02742.1"/>
    </source>
</evidence>
<dbReference type="OrthoDB" id="5736944at2"/>
<feature type="signal peptide" evidence="1">
    <location>
        <begin position="1"/>
        <end position="25"/>
    </location>
</feature>
<keyword evidence="1" id="KW-0732">Signal</keyword>
<sequence>MDKRPHRRRLAALPALCLALLAAMAQPQARAADAVMDAVEGLWAYRSLVTGDGQSLPLTGVILFKDGTFLQQSIFNGEPFAEQSAMAHAGPYGPGGAGLRMTSDPTLSLDPTGELPLTAIGALEHDISVRRDGDTLAIRFGGGTSTLQTFRRLGDAADATIYPLAAGALAFANGHFILVSGNAESAVTGYGTYRRDGEALSLTVIRWAESDGAEVRNYRDVTLATTFDGKTLTLPGGKRLSVVSGEGARP</sequence>
<comment type="caution">
    <text evidence="2">The sequence shown here is derived from an EMBL/GenBank/DDBJ whole genome shotgun (WGS) entry which is preliminary data.</text>
</comment>
<proteinExistence type="predicted"/>
<reference evidence="2 3" key="1">
    <citation type="journal article" date="2014" name="Genome Announc.">
        <title>Genome Sequence of Gammaproteobacterial Pseudohaliea rubra Type Strain DSM 19751, Isolated from Coastal Seawater of the Mediterranean Sea.</title>
        <authorList>
            <person name="Spring S."/>
            <person name="Fiebig A."/>
            <person name="Riedel T."/>
            <person name="Goker M."/>
            <person name="Klenk H.P."/>
        </authorList>
    </citation>
    <scope>NUCLEOTIDE SEQUENCE [LARGE SCALE GENOMIC DNA]</scope>
    <source>
        <strain evidence="2 3">DSM 19751</strain>
    </source>
</reference>
<protein>
    <recommendedName>
        <fullName evidence="4">Lipocalin-like domain-containing protein</fullName>
    </recommendedName>
</protein>
<organism evidence="2 3">
    <name type="scientific">Pseudohaliea rubra DSM 19751</name>
    <dbReference type="NCBI Taxonomy" id="1265313"/>
    <lineage>
        <taxon>Bacteria</taxon>
        <taxon>Pseudomonadati</taxon>
        <taxon>Pseudomonadota</taxon>
        <taxon>Gammaproteobacteria</taxon>
        <taxon>Cellvibrionales</taxon>
        <taxon>Halieaceae</taxon>
        <taxon>Pseudohaliea</taxon>
    </lineage>
</organism>
<accession>A0A095VMN3</accession>
<name>A0A095VMN3_9GAMM</name>
<evidence type="ECO:0008006" key="4">
    <source>
        <dbReference type="Google" id="ProtNLM"/>
    </source>
</evidence>
<keyword evidence="3" id="KW-1185">Reference proteome</keyword>
<evidence type="ECO:0000313" key="3">
    <source>
        <dbReference type="Proteomes" id="UP000029640"/>
    </source>
</evidence>
<evidence type="ECO:0000256" key="1">
    <source>
        <dbReference type="SAM" id="SignalP"/>
    </source>
</evidence>
<feature type="chain" id="PRO_5001911964" description="Lipocalin-like domain-containing protein" evidence="1">
    <location>
        <begin position="26"/>
        <end position="250"/>
    </location>
</feature>
<dbReference type="EMBL" id="AUVB01000085">
    <property type="protein sequence ID" value="KGE02742.1"/>
    <property type="molecule type" value="Genomic_DNA"/>
</dbReference>